<dbReference type="Gene3D" id="3.30.465.10">
    <property type="match status" value="1"/>
</dbReference>
<keyword evidence="2" id="KW-0274">FAD</keyword>
<sequence length="405" mass="42773">MDAAIATLDIRDAADAAEAIGVANARNQPLAIVGAGTKKRLGRHAPQPRELSTRALTGVTLYEPEELVLSARAGTPLREIEELLDANRQQLAFEPMDYASLYGGATRGATIGGVIAVNASGPRRIKAGAARDHLLGFHSVTGRGEIVKSGGRVMKNVTGYDLSKLVTGSYGTLALLTEVTLKVLPKAETEQTLLVLGLDESQSLAQLRRASGTSNEVSSFAMLPAGAAPLGLDANAAALRIEGPEISVTARRDALIAILSDSGARFETLPFAESAALWSSLRDAAPVAAHSGQIWRLSLAPTDGGRAVERLRENGAPLTAYFYDWAGGLVWLCVEPAADAHAGAVRAAVDAFGGHATLIRASDEIRARVEVFHPQPAPLAALTRRVKESFDPAHILERGRMRAEY</sequence>
<feature type="domain" description="FAD-binding PCMH-type" evidence="3">
    <location>
        <begin position="1"/>
        <end position="186"/>
    </location>
</feature>
<dbReference type="InterPro" id="IPR006094">
    <property type="entry name" value="Oxid_FAD_bind_N"/>
</dbReference>
<dbReference type="PANTHER" id="PTHR11748:SF103">
    <property type="entry name" value="GLYCOLATE OXIDASE SUBUNIT GLCE"/>
    <property type="match status" value="1"/>
</dbReference>
<evidence type="ECO:0000256" key="1">
    <source>
        <dbReference type="ARBA" id="ARBA00022630"/>
    </source>
</evidence>
<keyword evidence="1" id="KW-0285">Flavoprotein</keyword>
<dbReference type="GO" id="GO:0071949">
    <property type="term" value="F:FAD binding"/>
    <property type="evidence" value="ECO:0007669"/>
    <property type="project" value="InterPro"/>
</dbReference>
<evidence type="ECO:0000313" key="4">
    <source>
        <dbReference type="EMBL" id="CAJ0872650.1"/>
    </source>
</evidence>
<dbReference type="SUPFAM" id="SSF56176">
    <property type="entry name" value="FAD-binding/transporter-associated domain-like"/>
    <property type="match status" value="1"/>
</dbReference>
<dbReference type="PANTHER" id="PTHR11748">
    <property type="entry name" value="D-LACTATE DEHYDROGENASE"/>
    <property type="match status" value="1"/>
</dbReference>
<dbReference type="GO" id="GO:0003824">
    <property type="term" value="F:catalytic activity"/>
    <property type="evidence" value="ECO:0007669"/>
    <property type="project" value="InterPro"/>
</dbReference>
<dbReference type="InterPro" id="IPR016169">
    <property type="entry name" value="FAD-bd_PCMH_sub2"/>
</dbReference>
<dbReference type="InterPro" id="IPR036318">
    <property type="entry name" value="FAD-bd_PCMH-like_sf"/>
</dbReference>
<dbReference type="NCBIfam" id="NF008439">
    <property type="entry name" value="PRK11282.1"/>
    <property type="match status" value="1"/>
</dbReference>
<proteinExistence type="predicted"/>
<reference evidence="4" key="1">
    <citation type="submission" date="2023-07" db="EMBL/GenBank/DDBJ databases">
        <authorList>
            <person name="Pelsma A.J. K."/>
        </authorList>
    </citation>
    <scope>NUCLEOTIDE SEQUENCE</scope>
</reference>
<gene>
    <name evidence="4" type="primary">glcE</name>
    <name evidence="4" type="ORF">AMST5_02436</name>
</gene>
<dbReference type="Pfam" id="PF01565">
    <property type="entry name" value="FAD_binding_4"/>
    <property type="match status" value="1"/>
</dbReference>
<dbReference type="InterPro" id="IPR016164">
    <property type="entry name" value="FAD-linked_Oxase-like_C"/>
</dbReference>
<evidence type="ECO:0000259" key="3">
    <source>
        <dbReference type="PROSITE" id="PS51387"/>
    </source>
</evidence>
<dbReference type="InterPro" id="IPR016166">
    <property type="entry name" value="FAD-bd_PCMH"/>
</dbReference>
<dbReference type="SUPFAM" id="SSF55103">
    <property type="entry name" value="FAD-linked oxidases, C-terminal domain"/>
    <property type="match status" value="1"/>
</dbReference>
<dbReference type="AlphaFoldDB" id="A0AA48M4H9"/>
<dbReference type="EMBL" id="OY288114">
    <property type="protein sequence ID" value="CAJ0872650.1"/>
    <property type="molecule type" value="Genomic_DNA"/>
</dbReference>
<name>A0AA48M4H9_9ZZZZ</name>
<dbReference type="PROSITE" id="PS51387">
    <property type="entry name" value="FAD_PCMH"/>
    <property type="match status" value="1"/>
</dbReference>
<evidence type="ECO:0000256" key="2">
    <source>
        <dbReference type="ARBA" id="ARBA00022827"/>
    </source>
</evidence>
<organism evidence="4">
    <name type="scientific">freshwater sediment metagenome</name>
    <dbReference type="NCBI Taxonomy" id="556182"/>
    <lineage>
        <taxon>unclassified sequences</taxon>
        <taxon>metagenomes</taxon>
        <taxon>ecological metagenomes</taxon>
    </lineage>
</organism>
<protein>
    <submittedName>
        <fullName evidence="4">Glycolate oxidase FAD binding subunit</fullName>
    </submittedName>
</protein>
<accession>A0AA48M4H9</accession>